<evidence type="ECO:0000256" key="4">
    <source>
        <dbReference type="ARBA" id="ARBA00023239"/>
    </source>
</evidence>
<name>A0A2G6QF08_9BACI</name>
<gene>
    <name evidence="7" type="ORF">CO726_08990</name>
</gene>
<dbReference type="GO" id="GO:0016829">
    <property type="term" value="F:lyase activity"/>
    <property type="evidence" value="ECO:0007669"/>
    <property type="project" value="UniProtKB-KW"/>
</dbReference>
<dbReference type="PANTHER" id="PTHR39210:SF1">
    <property type="entry name" value="HEPARIN-SULFATE LYASE"/>
    <property type="match status" value="1"/>
</dbReference>
<dbReference type="InterPro" id="IPR031680">
    <property type="entry name" value="Hepar_II_III_N"/>
</dbReference>
<dbReference type="EMBL" id="NWUW01000005">
    <property type="protein sequence ID" value="PIE95432.1"/>
    <property type="molecule type" value="Genomic_DNA"/>
</dbReference>
<evidence type="ECO:0000259" key="6">
    <source>
        <dbReference type="Pfam" id="PF16889"/>
    </source>
</evidence>
<organism evidence="7 8">
    <name type="scientific">Bacillus fungorum</name>
    <dbReference type="NCBI Taxonomy" id="2039284"/>
    <lineage>
        <taxon>Bacteria</taxon>
        <taxon>Bacillati</taxon>
        <taxon>Bacillota</taxon>
        <taxon>Bacilli</taxon>
        <taxon>Bacillales</taxon>
        <taxon>Bacillaceae</taxon>
        <taxon>Bacillus</taxon>
    </lineage>
</organism>
<dbReference type="Gene3D" id="1.50.10.100">
    <property type="entry name" value="Chondroitin AC/alginate lyase"/>
    <property type="match status" value="1"/>
</dbReference>
<dbReference type="InterPro" id="IPR008929">
    <property type="entry name" value="Chondroitin_lyas"/>
</dbReference>
<accession>A0A2G6QF08</accession>
<feature type="domain" description="Heparin-sulfate lyase N-terminal" evidence="6">
    <location>
        <begin position="157"/>
        <end position="352"/>
    </location>
</feature>
<evidence type="ECO:0000256" key="2">
    <source>
        <dbReference type="ARBA" id="ARBA00022729"/>
    </source>
</evidence>
<comment type="caution">
    <text evidence="7">The sequence shown here is derived from an EMBL/GenBank/DDBJ whole genome shotgun (WGS) entry which is preliminary data.</text>
</comment>
<dbReference type="InterPro" id="IPR012480">
    <property type="entry name" value="Hepar_II_III_C"/>
</dbReference>
<comment type="subcellular location">
    <subcellularLocation>
        <location evidence="1">Periplasm</location>
    </subcellularLocation>
</comment>
<dbReference type="Proteomes" id="UP000228484">
    <property type="component" value="Unassembled WGS sequence"/>
</dbReference>
<evidence type="ECO:0000259" key="5">
    <source>
        <dbReference type="Pfam" id="PF07940"/>
    </source>
</evidence>
<dbReference type="Gene3D" id="2.70.98.70">
    <property type="match status" value="1"/>
</dbReference>
<dbReference type="SUPFAM" id="SSF48230">
    <property type="entry name" value="Chondroitin AC/alginate lyase"/>
    <property type="match status" value="1"/>
</dbReference>
<proteinExistence type="predicted"/>
<sequence length="749" mass="88056">MPYYLKKVKELTPKEVVDKVSKKVKNKILKKTEELVDRHTSTYSQNINGYEIESLLSEYVIYDFSDAEILQVQEISSLYLNHYFDLLGSGWENIKYNMDCKGIEEFKYNAPVVDLNNNITGLINEKNRQYSKRLRNMISTQYIPIDWRLDFKSGYYWDSHIHYSKVSYGKHVGVDVKIPWELSRMQHLVQYVWAYLLAKQGKKGFKEPEVYVKEFQDEVLDFISMNPPKFGVNWVCTMDVAIRAANWLLVYDLFRVHGVTFSQEFQKVFCLSIYDHGKFIYNHLERDGEVRNNHYYSNIVGLFFIAAYLPVTGETKEWLCFAFQENIQEMQAQFYKDGANFEQSTAYHRLSGELALYATSLGYALSETKKDILRKYSIEKHLSICKKKGFNHDTKGFWKVQEDILFPDWYIDRLEKIAEFTMDITKPNKEIIQFGDNDSGRFFKIQPIYQKMYVKNAKELYLNLKNYNALDDDKIYWDEKFLDHRYLVAGINAFFERADFYQYVNGESIEYKIVKDLIQGRVKEKNKQSQHINYKNMSINLLNKVDEKNISLFKEKSQFVEYVYPANLNLIDNMKIISYPEFGMYIYTSNNLYLAIKCGPLGSDGKGSHDHNDQLSIELTIDGKEIIKDPGTYLYTAIPEKRNLFRSTSAHFTIQMDNKEQNDYYHGLPGLFMLKENTESKCLGFDLTRFIGCHSGFGEKVYRVIDILHDRVVISDYGSNQRIKYFNYYSSGYGKIICLTGDNMIKINN</sequence>
<evidence type="ECO:0000313" key="7">
    <source>
        <dbReference type="EMBL" id="PIE95432.1"/>
    </source>
</evidence>
<dbReference type="PANTHER" id="PTHR39210">
    <property type="entry name" value="HEPARIN-SULFATE LYASE"/>
    <property type="match status" value="1"/>
</dbReference>
<protein>
    <submittedName>
        <fullName evidence="7">Uncharacterized protein</fullName>
    </submittedName>
</protein>
<dbReference type="AlphaFoldDB" id="A0A2G6QF08"/>
<evidence type="ECO:0000313" key="8">
    <source>
        <dbReference type="Proteomes" id="UP000228484"/>
    </source>
</evidence>
<reference evidence="7 8" key="1">
    <citation type="submission" date="2017-09" db="EMBL/GenBank/DDBJ databases">
        <title>Biocontrol bacteria screening and application from spent mushroom substrate.</title>
        <authorList>
            <person name="Sun X."/>
        </authorList>
    </citation>
    <scope>NUCLEOTIDE SEQUENCE [LARGE SCALE GENOMIC DNA]</scope>
    <source>
        <strain evidence="7 8">100374</strain>
    </source>
</reference>
<dbReference type="RefSeq" id="WP_099684021.1">
    <property type="nucleotide sequence ID" value="NZ_NWUW01000005.1"/>
</dbReference>
<keyword evidence="2" id="KW-0732">Signal</keyword>
<keyword evidence="3" id="KW-0574">Periplasm</keyword>
<dbReference type="Pfam" id="PF07940">
    <property type="entry name" value="Hepar_II_III_C"/>
    <property type="match status" value="1"/>
</dbReference>
<evidence type="ECO:0000256" key="3">
    <source>
        <dbReference type="ARBA" id="ARBA00022764"/>
    </source>
</evidence>
<dbReference type="GO" id="GO:0042597">
    <property type="term" value="C:periplasmic space"/>
    <property type="evidence" value="ECO:0007669"/>
    <property type="project" value="UniProtKB-SubCell"/>
</dbReference>
<keyword evidence="8" id="KW-1185">Reference proteome</keyword>
<dbReference type="Pfam" id="PF16889">
    <property type="entry name" value="Hepar_II_III_N"/>
    <property type="match status" value="1"/>
</dbReference>
<keyword evidence="4" id="KW-0456">Lyase</keyword>
<feature type="domain" description="Heparinase II/III-like C-terminal" evidence="5">
    <location>
        <begin position="577"/>
        <end position="663"/>
    </location>
</feature>
<evidence type="ECO:0000256" key="1">
    <source>
        <dbReference type="ARBA" id="ARBA00004418"/>
    </source>
</evidence>